<evidence type="ECO:0000313" key="3">
    <source>
        <dbReference type="Proteomes" id="UP000037755"/>
    </source>
</evidence>
<keyword evidence="1" id="KW-0812">Transmembrane</keyword>
<feature type="transmembrane region" description="Helical" evidence="1">
    <location>
        <begin position="26"/>
        <end position="46"/>
    </location>
</feature>
<keyword evidence="1" id="KW-1133">Transmembrane helix</keyword>
<name>A0A0M9VI16_9FLAO</name>
<organism evidence="2 3">
    <name type="scientific">Flavobacterium akiainvivens</name>
    <dbReference type="NCBI Taxonomy" id="1202724"/>
    <lineage>
        <taxon>Bacteria</taxon>
        <taxon>Pseudomonadati</taxon>
        <taxon>Bacteroidota</taxon>
        <taxon>Flavobacteriia</taxon>
        <taxon>Flavobacteriales</taxon>
        <taxon>Flavobacteriaceae</taxon>
        <taxon>Flavobacterium</taxon>
    </lineage>
</organism>
<dbReference type="AlphaFoldDB" id="A0A0M9VI16"/>
<evidence type="ECO:0000313" key="2">
    <source>
        <dbReference type="EMBL" id="KOS06152.1"/>
    </source>
</evidence>
<gene>
    <name evidence="2" type="ORF">AM493_08985</name>
</gene>
<dbReference type="EMBL" id="LIYD01000005">
    <property type="protein sequence ID" value="KOS06152.1"/>
    <property type="molecule type" value="Genomic_DNA"/>
</dbReference>
<comment type="caution">
    <text evidence="2">The sequence shown here is derived from an EMBL/GenBank/DDBJ whole genome shotgun (WGS) entry which is preliminary data.</text>
</comment>
<protein>
    <submittedName>
        <fullName evidence="2">Uncharacterized protein</fullName>
    </submittedName>
</protein>
<dbReference type="PATRIC" id="fig|1202724.3.peg.1866"/>
<keyword evidence="3" id="KW-1185">Reference proteome</keyword>
<proteinExistence type="predicted"/>
<accession>A0A0M9VI16</accession>
<evidence type="ECO:0000256" key="1">
    <source>
        <dbReference type="SAM" id="Phobius"/>
    </source>
</evidence>
<dbReference type="Proteomes" id="UP000037755">
    <property type="component" value="Unassembled WGS sequence"/>
</dbReference>
<dbReference type="STRING" id="1202724.AM493_08985"/>
<sequence>MIAPAGTGYQQLHLELKNNFKYEKSYIFFFIFFGTIFIFIFINGFIKSRKEYGSKYNFTIDEIKSDAKGNLIFFDSVGNEYSFASFTFNKHDKLGISVGDKVFKDYKSKNMIFSRETEDKYSVYYIQKPNGMVPFSFYSY</sequence>
<reference evidence="2 3" key="1">
    <citation type="submission" date="2015-08" db="EMBL/GenBank/DDBJ databases">
        <title>Whole genome sequence of Flavobacterium akiainvivens IK-1T, from decaying Wikstroemia oahuensis, an endemic Hawaiian shrub.</title>
        <authorList>
            <person name="Wan X."/>
            <person name="Hou S."/>
            <person name="Saito J."/>
            <person name="Donachie S."/>
        </authorList>
    </citation>
    <scope>NUCLEOTIDE SEQUENCE [LARGE SCALE GENOMIC DNA]</scope>
    <source>
        <strain evidence="2 3">IK-1</strain>
    </source>
</reference>
<keyword evidence="1" id="KW-0472">Membrane</keyword>